<evidence type="ECO:0000256" key="1">
    <source>
        <dbReference type="ARBA" id="ARBA00022737"/>
    </source>
</evidence>
<dbReference type="EMBL" id="CP021472">
    <property type="protein sequence ID" value="ARW18727.1"/>
    <property type="molecule type" value="Genomic_DNA"/>
</dbReference>
<organism evidence="2 3">
    <name type="scientific">Pediococcus pentosaceus</name>
    <dbReference type="NCBI Taxonomy" id="1255"/>
    <lineage>
        <taxon>Bacteria</taxon>
        <taxon>Bacillati</taxon>
        <taxon>Bacillota</taxon>
        <taxon>Bacilli</taxon>
        <taxon>Lactobacillales</taxon>
        <taxon>Lactobacillaceae</taxon>
        <taxon>Pediococcus</taxon>
    </lineage>
</organism>
<dbReference type="Pfam" id="PF01473">
    <property type="entry name" value="Choline_bind_1"/>
    <property type="match status" value="1"/>
</dbReference>
<dbReference type="AlphaFoldDB" id="A0A1Y0VW30"/>
<name>A0A1Y0VW30_PEDPE</name>
<proteinExistence type="predicted"/>
<dbReference type="SUPFAM" id="SSF69360">
    <property type="entry name" value="Cell wall binding repeat"/>
    <property type="match status" value="1"/>
</dbReference>
<evidence type="ECO:0000313" key="2">
    <source>
        <dbReference type="EMBL" id="ARW18727.1"/>
    </source>
</evidence>
<dbReference type="GO" id="GO:0031218">
    <property type="term" value="F:arabinogalactan endo-1,4-beta-galactosidase activity"/>
    <property type="evidence" value="ECO:0007669"/>
    <property type="project" value="UniProtKB-EC"/>
</dbReference>
<dbReference type="Proteomes" id="UP000196118">
    <property type="component" value="Plasmid pPC892-2"/>
</dbReference>
<dbReference type="EC" id="3.2.1.89" evidence="2"/>
<accession>A0A1Y0VW30</accession>
<geneLocation type="plasmid" evidence="3">
    <name>ppc892-2</name>
</geneLocation>
<keyword evidence="2" id="KW-0378">Hydrolase</keyword>
<keyword evidence="2" id="KW-0614">Plasmid</keyword>
<dbReference type="RefSeq" id="WP_248913268.1">
    <property type="nucleotide sequence ID" value="NZ_CP085473.1"/>
</dbReference>
<keyword evidence="2" id="KW-0326">Glycosidase</keyword>
<gene>
    <name evidence="2" type="ORF">S100892_00121</name>
</gene>
<keyword evidence="1" id="KW-0677">Repeat</keyword>
<dbReference type="Gene3D" id="2.10.270.10">
    <property type="entry name" value="Cholin Binding"/>
    <property type="match status" value="2"/>
</dbReference>
<protein>
    <submittedName>
        <fullName evidence="2">Arabinogalactan endo-beta-1,4-galactanase</fullName>
        <ecNumber evidence="2">3.2.1.89</ecNumber>
    </submittedName>
</protein>
<evidence type="ECO:0000313" key="3">
    <source>
        <dbReference type="Proteomes" id="UP000196118"/>
    </source>
</evidence>
<sequence>MQTGFQYIGDQHKTVYYNAQGQMLYGQQHLNGHWYLFDTVTFLMKTGFQYIANQHKIVYYNNNGQMLYGFQKIKGKTYHFNTQIGARI</sequence>
<dbReference type="InterPro" id="IPR018337">
    <property type="entry name" value="Cell_wall/Cho-bd_repeat"/>
</dbReference>
<reference evidence="2 3" key="1">
    <citation type="submission" date="2017-05" db="EMBL/GenBank/DDBJ databases">
        <title>Genome sequence of Pediococcus pentosaceus strain SRCM100892.</title>
        <authorList>
            <person name="Cho S.H."/>
        </authorList>
    </citation>
    <scope>NUCLEOTIDE SEQUENCE [LARGE SCALE GENOMIC DNA]</scope>
    <source>
        <strain evidence="2 3">SRCM100892</strain>
        <plasmid evidence="3">Plasmid ppc892-2</plasmid>
    </source>
</reference>